<name>A0AAN9LUB8_PHACN</name>
<organism evidence="12 13">
    <name type="scientific">Phaseolus coccineus</name>
    <name type="common">Scarlet runner bean</name>
    <name type="synonym">Phaseolus multiflorus</name>
    <dbReference type="NCBI Taxonomy" id="3886"/>
    <lineage>
        <taxon>Eukaryota</taxon>
        <taxon>Viridiplantae</taxon>
        <taxon>Streptophyta</taxon>
        <taxon>Embryophyta</taxon>
        <taxon>Tracheophyta</taxon>
        <taxon>Spermatophyta</taxon>
        <taxon>Magnoliopsida</taxon>
        <taxon>eudicotyledons</taxon>
        <taxon>Gunneridae</taxon>
        <taxon>Pentapetalae</taxon>
        <taxon>rosids</taxon>
        <taxon>fabids</taxon>
        <taxon>Fabales</taxon>
        <taxon>Fabaceae</taxon>
        <taxon>Papilionoideae</taxon>
        <taxon>50 kb inversion clade</taxon>
        <taxon>NPAAA clade</taxon>
        <taxon>indigoferoid/millettioid clade</taxon>
        <taxon>Phaseoleae</taxon>
        <taxon>Phaseolus</taxon>
    </lineage>
</organism>
<evidence type="ECO:0000256" key="5">
    <source>
        <dbReference type="ARBA" id="ARBA00023136"/>
    </source>
</evidence>
<evidence type="ECO:0000256" key="3">
    <source>
        <dbReference type="ARBA" id="ARBA00022622"/>
    </source>
</evidence>
<dbReference type="GO" id="GO:0098552">
    <property type="term" value="C:side of membrane"/>
    <property type="evidence" value="ECO:0007669"/>
    <property type="project" value="UniProtKB-KW"/>
</dbReference>
<evidence type="ECO:0000256" key="2">
    <source>
        <dbReference type="ARBA" id="ARBA00022475"/>
    </source>
</evidence>
<sequence>MVALLIYHVFAFGLQIVINQPSPFQNFCDLPMATFILRSNKVVHAFGWLCLLLMVQKGASYDFVVGGQKGWSVPNDPSFNPFNQWAEKSRFQIGDSLVFNYQSGQDSVLNVKSEDYASCNTDSPYAKFSDGHTVFKLNQSGPHFFISGSKDNCLKNEKLTVIVLAERSKNTNQTTNASPPSPQSSSSSPAPTGQEGQSPTSDTNQTPSPVSEPPPPSAAASAFVSLAGSVGAFMASALVLSF</sequence>
<dbReference type="GO" id="GO:0005886">
    <property type="term" value="C:plasma membrane"/>
    <property type="evidence" value="ECO:0007669"/>
    <property type="project" value="UniProtKB-SubCell"/>
</dbReference>
<evidence type="ECO:0000256" key="8">
    <source>
        <dbReference type="ARBA" id="ARBA00023288"/>
    </source>
</evidence>
<dbReference type="PANTHER" id="PTHR33021:SF205">
    <property type="entry name" value="PLASTOCYANIN-LIKE DOMAIN PROTEIN"/>
    <property type="match status" value="1"/>
</dbReference>
<feature type="domain" description="Phytocyanin" evidence="11">
    <location>
        <begin position="61"/>
        <end position="165"/>
    </location>
</feature>
<comment type="subcellular location">
    <subcellularLocation>
        <location evidence="1">Cell membrane</location>
        <topology evidence="1">Lipid-anchor</topology>
        <topology evidence="1">GPI-anchor</topology>
    </subcellularLocation>
</comment>
<dbReference type="EMBL" id="JAYMYR010000009">
    <property type="protein sequence ID" value="KAK7342535.1"/>
    <property type="molecule type" value="Genomic_DNA"/>
</dbReference>
<dbReference type="FunFam" id="2.60.40.420:FF:000066">
    <property type="entry name" value="Early nodulin-like protein 9"/>
    <property type="match status" value="1"/>
</dbReference>
<evidence type="ECO:0000256" key="4">
    <source>
        <dbReference type="ARBA" id="ARBA00022729"/>
    </source>
</evidence>
<keyword evidence="13" id="KW-1185">Reference proteome</keyword>
<dbReference type="AlphaFoldDB" id="A0AAN9LUB8"/>
<evidence type="ECO:0000256" key="6">
    <source>
        <dbReference type="ARBA" id="ARBA00023157"/>
    </source>
</evidence>
<evidence type="ECO:0000259" key="11">
    <source>
        <dbReference type="PROSITE" id="PS51485"/>
    </source>
</evidence>
<dbReference type="InterPro" id="IPR008972">
    <property type="entry name" value="Cupredoxin"/>
</dbReference>
<comment type="similarity">
    <text evidence="9">Belongs to the early nodulin-like (ENODL) family.</text>
</comment>
<dbReference type="InterPro" id="IPR003245">
    <property type="entry name" value="Phytocyanin_dom"/>
</dbReference>
<feature type="compositionally biased region" description="Polar residues" evidence="10">
    <location>
        <begin position="194"/>
        <end position="206"/>
    </location>
</feature>
<dbReference type="CDD" id="cd11019">
    <property type="entry name" value="OsENODL1_like"/>
    <property type="match status" value="1"/>
</dbReference>
<evidence type="ECO:0000313" key="12">
    <source>
        <dbReference type="EMBL" id="KAK7342535.1"/>
    </source>
</evidence>
<dbReference type="Proteomes" id="UP001374584">
    <property type="component" value="Unassembled WGS sequence"/>
</dbReference>
<reference evidence="12 13" key="1">
    <citation type="submission" date="2024-01" db="EMBL/GenBank/DDBJ databases">
        <title>The genomes of 5 underutilized Papilionoideae crops provide insights into root nodulation and disease resistanc.</title>
        <authorList>
            <person name="Jiang F."/>
        </authorList>
    </citation>
    <scope>NUCLEOTIDE SEQUENCE [LARGE SCALE GENOMIC DNA]</scope>
    <source>
        <strain evidence="12">JINMINGXINNONG_FW02</strain>
        <tissue evidence="12">Leaves</tissue>
    </source>
</reference>
<feature type="region of interest" description="Disordered" evidence="10">
    <location>
        <begin position="166"/>
        <end position="220"/>
    </location>
</feature>
<evidence type="ECO:0000256" key="7">
    <source>
        <dbReference type="ARBA" id="ARBA00023180"/>
    </source>
</evidence>
<keyword evidence="2" id="KW-1003">Cell membrane</keyword>
<dbReference type="Pfam" id="PF02298">
    <property type="entry name" value="Cu_bind_like"/>
    <property type="match status" value="1"/>
</dbReference>
<dbReference type="InterPro" id="IPR041846">
    <property type="entry name" value="ENL_dom"/>
</dbReference>
<protein>
    <recommendedName>
        <fullName evidence="11">Phytocyanin domain-containing protein</fullName>
    </recommendedName>
</protein>
<gene>
    <name evidence="12" type="ORF">VNO80_25490</name>
</gene>
<keyword evidence="4" id="KW-0732">Signal</keyword>
<dbReference type="PANTHER" id="PTHR33021">
    <property type="entry name" value="BLUE COPPER PROTEIN"/>
    <property type="match status" value="1"/>
</dbReference>
<keyword evidence="7" id="KW-0325">Glycoprotein</keyword>
<dbReference type="PROSITE" id="PS51485">
    <property type="entry name" value="PHYTOCYANIN"/>
    <property type="match status" value="1"/>
</dbReference>
<dbReference type="InterPro" id="IPR039391">
    <property type="entry name" value="Phytocyanin-like"/>
</dbReference>
<dbReference type="GO" id="GO:0009055">
    <property type="term" value="F:electron transfer activity"/>
    <property type="evidence" value="ECO:0007669"/>
    <property type="project" value="InterPro"/>
</dbReference>
<evidence type="ECO:0000313" key="13">
    <source>
        <dbReference type="Proteomes" id="UP001374584"/>
    </source>
</evidence>
<keyword evidence="3" id="KW-0336">GPI-anchor</keyword>
<keyword evidence="6" id="KW-1015">Disulfide bond</keyword>
<dbReference type="SUPFAM" id="SSF49503">
    <property type="entry name" value="Cupredoxins"/>
    <property type="match status" value="1"/>
</dbReference>
<evidence type="ECO:0000256" key="9">
    <source>
        <dbReference type="ARBA" id="ARBA00035011"/>
    </source>
</evidence>
<accession>A0AAN9LUB8</accession>
<comment type="caution">
    <text evidence="12">The sequence shown here is derived from an EMBL/GenBank/DDBJ whole genome shotgun (WGS) entry which is preliminary data.</text>
</comment>
<proteinExistence type="inferred from homology"/>
<keyword evidence="5" id="KW-0472">Membrane</keyword>
<dbReference type="Gene3D" id="2.60.40.420">
    <property type="entry name" value="Cupredoxins - blue copper proteins"/>
    <property type="match status" value="1"/>
</dbReference>
<evidence type="ECO:0000256" key="10">
    <source>
        <dbReference type="SAM" id="MobiDB-lite"/>
    </source>
</evidence>
<evidence type="ECO:0000256" key="1">
    <source>
        <dbReference type="ARBA" id="ARBA00004609"/>
    </source>
</evidence>
<keyword evidence="8" id="KW-0449">Lipoprotein</keyword>